<evidence type="ECO:0000256" key="5">
    <source>
        <dbReference type="ARBA" id="ARBA00022643"/>
    </source>
</evidence>
<evidence type="ECO:0000256" key="1">
    <source>
        <dbReference type="ARBA" id="ARBA00001917"/>
    </source>
</evidence>
<evidence type="ECO:0000256" key="2">
    <source>
        <dbReference type="ARBA" id="ARBA00009881"/>
    </source>
</evidence>
<comment type="caution">
    <text evidence="10">The sequence shown here is derived from an EMBL/GenBank/DDBJ whole genome shotgun (WGS) entry which is preliminary data.</text>
</comment>
<dbReference type="Gene3D" id="3.20.20.70">
    <property type="entry name" value="Aldolase class I"/>
    <property type="match status" value="1"/>
</dbReference>
<dbReference type="GO" id="GO:0018580">
    <property type="term" value="F:nitronate monooxygenase activity"/>
    <property type="evidence" value="ECO:0007669"/>
    <property type="project" value="InterPro"/>
</dbReference>
<keyword evidence="7" id="KW-0503">Monooxygenase</keyword>
<dbReference type="AlphaFoldDB" id="A0A6N7EYT4"/>
<dbReference type="PANTHER" id="PTHR42747:SF3">
    <property type="entry name" value="NITRONATE MONOOXYGENASE-RELATED"/>
    <property type="match status" value="1"/>
</dbReference>
<organism evidence="10 11">
    <name type="scientific">Ostreibacterium oceani</name>
    <dbReference type="NCBI Taxonomy" id="2654998"/>
    <lineage>
        <taxon>Bacteria</taxon>
        <taxon>Pseudomonadati</taxon>
        <taxon>Pseudomonadota</taxon>
        <taxon>Gammaproteobacteria</taxon>
        <taxon>Cardiobacteriales</taxon>
        <taxon>Ostreibacteriaceae</taxon>
        <taxon>Ostreibacterium</taxon>
    </lineage>
</organism>
<comment type="similarity">
    <text evidence="2">Belongs to the nitronate monooxygenase family. NMO class I subfamily.</text>
</comment>
<proteinExistence type="inferred from homology"/>
<dbReference type="RefSeq" id="WP_152810318.1">
    <property type="nucleotide sequence ID" value="NZ_WHNW01000006.1"/>
</dbReference>
<dbReference type="EMBL" id="WHNW01000006">
    <property type="protein sequence ID" value="MPV86317.1"/>
    <property type="molecule type" value="Genomic_DNA"/>
</dbReference>
<dbReference type="PANTHER" id="PTHR42747">
    <property type="entry name" value="NITRONATE MONOOXYGENASE-RELATED"/>
    <property type="match status" value="1"/>
</dbReference>
<dbReference type="CDD" id="cd04730">
    <property type="entry name" value="NPD_like"/>
    <property type="match status" value="1"/>
</dbReference>
<dbReference type="Pfam" id="PF03060">
    <property type="entry name" value="NMO"/>
    <property type="match status" value="1"/>
</dbReference>
<dbReference type="InterPro" id="IPR004136">
    <property type="entry name" value="NMO"/>
</dbReference>
<evidence type="ECO:0000256" key="8">
    <source>
        <dbReference type="ARBA" id="ARBA00031155"/>
    </source>
</evidence>
<evidence type="ECO:0000313" key="11">
    <source>
        <dbReference type="Proteomes" id="UP000471298"/>
    </source>
</evidence>
<keyword evidence="4" id="KW-0285">Flavoprotein</keyword>
<dbReference type="InParanoid" id="A0A6N7EYT4"/>
<evidence type="ECO:0000313" key="10">
    <source>
        <dbReference type="EMBL" id="MPV86317.1"/>
    </source>
</evidence>
<keyword evidence="6" id="KW-0560">Oxidoreductase</keyword>
<dbReference type="GO" id="GO:0009636">
    <property type="term" value="P:response to toxic substance"/>
    <property type="evidence" value="ECO:0007669"/>
    <property type="project" value="UniProtKB-KW"/>
</dbReference>
<evidence type="ECO:0000256" key="6">
    <source>
        <dbReference type="ARBA" id="ARBA00023002"/>
    </source>
</evidence>
<evidence type="ECO:0000256" key="4">
    <source>
        <dbReference type="ARBA" id="ARBA00022630"/>
    </source>
</evidence>
<dbReference type="SUPFAM" id="SSF51412">
    <property type="entry name" value="Inosine monophosphate dehydrogenase (IMPDH)"/>
    <property type="match status" value="1"/>
</dbReference>
<keyword evidence="11" id="KW-1185">Reference proteome</keyword>
<sequence>MQMQLTDIIGIDLPIFQAPLSLYPRQSQLVSAVSEAGALGVFDTLGQPIEMIREALSDIELQTQKPYAVLMSASNASSNMDLADRSLANGILADARQALALSLPLTEQTVLPDFSDILTTVMDYQPAVIIFQNGLPDDAIITACQAQSIYTMAIASNLLESIAIAYSPIDALILQGTEAAGLHSQFPNQLDTCFFPVNTLLYHALANVPKPIVVWGDMVNTPNMVGALINGASAVMIDTPFWTCDESPIPTSYRQCLAVSNEMTSRVTTLWNGFPSRAIPNAMTAAFAQMKQTSLPPKNQQALLLPIINAAIEYNHSDYLPMWSNLCPVVSDQSIASLCERYAQELSEMIS</sequence>
<evidence type="ECO:0000256" key="9">
    <source>
        <dbReference type="ARBA" id="ARBA00049401"/>
    </source>
</evidence>
<gene>
    <name evidence="10" type="ORF">GCU85_06180</name>
</gene>
<comment type="cofactor">
    <cofactor evidence="1">
        <name>FMN</name>
        <dbReference type="ChEBI" id="CHEBI:58210"/>
    </cofactor>
</comment>
<dbReference type="InterPro" id="IPR013785">
    <property type="entry name" value="Aldolase_TIM"/>
</dbReference>
<reference evidence="10 11" key="1">
    <citation type="submission" date="2019-10" db="EMBL/GenBank/DDBJ databases">
        <title>Cardiobacteriales fam. a chemoheterotrophic member of the order Cardiobacteriales, and proposal of Cardiobacteriales fam. nov.</title>
        <authorList>
            <person name="Wang C."/>
        </authorList>
    </citation>
    <scope>NUCLEOTIDE SEQUENCE [LARGE SCALE GENOMIC DNA]</scope>
    <source>
        <strain evidence="10 11">ML27</strain>
    </source>
</reference>
<comment type="catalytic activity">
    <reaction evidence="9">
        <text>3 propionate 3-nitronate + 3 O2 + H2O = 3 3-oxopropanoate + 2 nitrate + nitrite + H2O2 + 3 H(+)</text>
        <dbReference type="Rhea" id="RHEA:57332"/>
        <dbReference type="ChEBI" id="CHEBI:15377"/>
        <dbReference type="ChEBI" id="CHEBI:15378"/>
        <dbReference type="ChEBI" id="CHEBI:15379"/>
        <dbReference type="ChEBI" id="CHEBI:16240"/>
        <dbReference type="ChEBI" id="CHEBI:16301"/>
        <dbReference type="ChEBI" id="CHEBI:17632"/>
        <dbReference type="ChEBI" id="CHEBI:33190"/>
        <dbReference type="ChEBI" id="CHEBI:136067"/>
    </reaction>
</comment>
<keyword evidence="3" id="KW-0216">Detoxification</keyword>
<accession>A0A6N7EYT4</accession>
<dbReference type="Proteomes" id="UP000471298">
    <property type="component" value="Unassembled WGS sequence"/>
</dbReference>
<protein>
    <recommendedName>
        <fullName evidence="8">Propionate 3-nitronate monooxygenase</fullName>
    </recommendedName>
</protein>
<evidence type="ECO:0000256" key="7">
    <source>
        <dbReference type="ARBA" id="ARBA00023033"/>
    </source>
</evidence>
<evidence type="ECO:0000256" key="3">
    <source>
        <dbReference type="ARBA" id="ARBA00022575"/>
    </source>
</evidence>
<keyword evidence="5" id="KW-0288">FMN</keyword>
<name>A0A6N7EYT4_9GAMM</name>